<gene>
    <name evidence="1" type="ORF">HYG81_08180</name>
</gene>
<dbReference type="KEGG" id="nay:HYG81_08180"/>
<dbReference type="GeneID" id="56143175"/>
<dbReference type="Proteomes" id="UP000510869">
    <property type="component" value="Chromosome"/>
</dbReference>
<organism evidence="1 2">
    <name type="scientific">Natrinema zhouii</name>
    <dbReference type="NCBI Taxonomy" id="1710539"/>
    <lineage>
        <taxon>Archaea</taxon>
        <taxon>Methanobacteriati</taxon>
        <taxon>Methanobacteriota</taxon>
        <taxon>Stenosarchaea group</taxon>
        <taxon>Halobacteria</taxon>
        <taxon>Halobacteriales</taxon>
        <taxon>Natrialbaceae</taxon>
        <taxon>Natrinema</taxon>
    </lineage>
</organism>
<dbReference type="AlphaFoldDB" id="A0A7D6H550"/>
<sequence>MAIDGWRSNVDTGTVRWLALERDWKTVVGVAIVALVAALELQIPR</sequence>
<proteinExistence type="predicted"/>
<dbReference type="EMBL" id="CP059154">
    <property type="protein sequence ID" value="QLK27567.1"/>
    <property type="molecule type" value="Genomic_DNA"/>
</dbReference>
<evidence type="ECO:0000313" key="2">
    <source>
        <dbReference type="Proteomes" id="UP000510869"/>
    </source>
</evidence>
<protein>
    <submittedName>
        <fullName evidence="1">Uncharacterized protein</fullName>
    </submittedName>
</protein>
<name>A0A7D6H550_9EURY</name>
<evidence type="ECO:0000313" key="1">
    <source>
        <dbReference type="EMBL" id="QLK27567.1"/>
    </source>
</evidence>
<keyword evidence="2" id="KW-1185">Reference proteome</keyword>
<reference evidence="1 2" key="1">
    <citation type="submission" date="2020-07" db="EMBL/GenBank/DDBJ databases">
        <title>Natrinema (YPL30) sp. nov. and Haloterrigena xxxxxx (YPL8) sp. nov., isolated from a salt mine.</title>
        <authorList>
            <person name="Cui H."/>
        </authorList>
    </citation>
    <scope>NUCLEOTIDE SEQUENCE [LARGE SCALE GENOMIC DNA]</scope>
    <source>
        <strain evidence="1 2">YPL13</strain>
    </source>
</reference>
<dbReference type="RefSeq" id="WP_180842728.1">
    <property type="nucleotide sequence ID" value="NZ_CP059154.1"/>
</dbReference>
<accession>A0A7D6H550</accession>